<evidence type="ECO:0000256" key="2">
    <source>
        <dbReference type="ARBA" id="ARBA00022630"/>
    </source>
</evidence>
<dbReference type="PANTHER" id="PTHR13789">
    <property type="entry name" value="MONOOXYGENASE"/>
    <property type="match status" value="1"/>
</dbReference>
<evidence type="ECO:0000256" key="5">
    <source>
        <dbReference type="ARBA" id="ARBA00023033"/>
    </source>
</evidence>
<dbReference type="GO" id="GO:0071949">
    <property type="term" value="F:FAD binding"/>
    <property type="evidence" value="ECO:0007669"/>
    <property type="project" value="InterPro"/>
</dbReference>
<dbReference type="PRINTS" id="PR00420">
    <property type="entry name" value="RNGMNOXGNASE"/>
</dbReference>
<comment type="cofactor">
    <cofactor evidence="1">
        <name>FAD</name>
        <dbReference type="ChEBI" id="CHEBI:57692"/>
    </cofactor>
</comment>
<evidence type="ECO:0000313" key="7">
    <source>
        <dbReference type="EMBL" id="SFS08654.1"/>
    </source>
</evidence>
<feature type="domain" description="FAD-binding" evidence="6">
    <location>
        <begin position="8"/>
        <end position="335"/>
    </location>
</feature>
<keyword evidence="4" id="KW-0560">Oxidoreductase</keyword>
<gene>
    <name evidence="7" type="ORF">SAMN05444714_1041</name>
</gene>
<evidence type="ECO:0000313" key="8">
    <source>
        <dbReference type="Proteomes" id="UP000198926"/>
    </source>
</evidence>
<dbReference type="Proteomes" id="UP000198926">
    <property type="component" value="Unassembled WGS sequence"/>
</dbReference>
<keyword evidence="5" id="KW-0503">Monooxygenase</keyword>
<name>A0A1I6LZ53_9RHOB</name>
<dbReference type="GO" id="GO:0004497">
    <property type="term" value="F:monooxygenase activity"/>
    <property type="evidence" value="ECO:0007669"/>
    <property type="project" value="UniProtKB-KW"/>
</dbReference>
<dbReference type="AlphaFoldDB" id="A0A1I6LZ53"/>
<protein>
    <submittedName>
        <fullName evidence="7">Salicylate hydroxylase</fullName>
    </submittedName>
</protein>
<dbReference type="PANTHER" id="PTHR13789:SF318">
    <property type="entry name" value="GERANYLGERANYL DIPHOSPHATE REDUCTASE"/>
    <property type="match status" value="1"/>
</dbReference>
<sequence>MRFNTDRNVAIIGGGIGGLTAALAFAQSGASVTVYEQAPALTEVGAGLQITPNGMRALDKLGLGKALAASGIAADAVVPTDAHSGKPITRFDLTAQSPRYRFFHRAVLIDILGRGCEAAGVRVELGARIGEVRPDGSFQHGADRVKPDLTVGADGLHSTLRPLMNKADKPFFTGQVAWRALTKVNAVPPVARIWMAKGRHLVTYPIGNNWLNIVAVQERGQWAKEGWHHPDDPGNLRKAFADCSWEVKSILAEVTHVNLWGLFRHPVAQRWHTGSIALLGDAAHPTLPFLAQGANLAIEDAYVLARTCDETADLQAALPSYQSKRRPRVVRAIEAANSNARNYHLGGVKRRVAHLGLKTLGTVAPNAFLNRLGWLYDHDVTA</sequence>
<dbReference type="InterPro" id="IPR002938">
    <property type="entry name" value="FAD-bd"/>
</dbReference>
<dbReference type="InterPro" id="IPR050493">
    <property type="entry name" value="FAD-dep_Monooxygenase_BioMet"/>
</dbReference>
<keyword evidence="2" id="KW-0285">Flavoprotein</keyword>
<dbReference type="RefSeq" id="WP_090204798.1">
    <property type="nucleotide sequence ID" value="NZ_FOZM01000001.1"/>
</dbReference>
<reference evidence="7 8" key="1">
    <citation type="submission" date="2016-10" db="EMBL/GenBank/DDBJ databases">
        <authorList>
            <person name="de Groot N.N."/>
        </authorList>
    </citation>
    <scope>NUCLEOTIDE SEQUENCE [LARGE SCALE GENOMIC DNA]</scope>
    <source>
        <strain evidence="7 8">DSM 29433</strain>
    </source>
</reference>
<evidence type="ECO:0000256" key="4">
    <source>
        <dbReference type="ARBA" id="ARBA00023002"/>
    </source>
</evidence>
<keyword evidence="8" id="KW-1185">Reference proteome</keyword>
<dbReference type="SUPFAM" id="SSF54373">
    <property type="entry name" value="FAD-linked reductases, C-terminal domain"/>
    <property type="match status" value="1"/>
</dbReference>
<evidence type="ECO:0000256" key="1">
    <source>
        <dbReference type="ARBA" id="ARBA00001974"/>
    </source>
</evidence>
<dbReference type="InterPro" id="IPR036188">
    <property type="entry name" value="FAD/NAD-bd_sf"/>
</dbReference>
<dbReference type="Pfam" id="PF01494">
    <property type="entry name" value="FAD_binding_3"/>
    <property type="match status" value="1"/>
</dbReference>
<dbReference type="Gene3D" id="3.50.50.60">
    <property type="entry name" value="FAD/NAD(P)-binding domain"/>
    <property type="match status" value="1"/>
</dbReference>
<dbReference type="SUPFAM" id="SSF51905">
    <property type="entry name" value="FAD/NAD(P)-binding domain"/>
    <property type="match status" value="1"/>
</dbReference>
<dbReference type="OrthoDB" id="4230779at2"/>
<evidence type="ECO:0000256" key="3">
    <source>
        <dbReference type="ARBA" id="ARBA00022827"/>
    </source>
</evidence>
<proteinExistence type="predicted"/>
<dbReference type="EMBL" id="FOZM01000001">
    <property type="protein sequence ID" value="SFS08654.1"/>
    <property type="molecule type" value="Genomic_DNA"/>
</dbReference>
<keyword evidence="3" id="KW-0274">FAD</keyword>
<organism evidence="7 8">
    <name type="scientific">Yoonia litorea</name>
    <dbReference type="NCBI Taxonomy" id="1123755"/>
    <lineage>
        <taxon>Bacteria</taxon>
        <taxon>Pseudomonadati</taxon>
        <taxon>Pseudomonadota</taxon>
        <taxon>Alphaproteobacteria</taxon>
        <taxon>Rhodobacterales</taxon>
        <taxon>Paracoccaceae</taxon>
        <taxon>Yoonia</taxon>
    </lineage>
</organism>
<dbReference type="STRING" id="1123755.SAMN05444714_1041"/>
<evidence type="ECO:0000259" key="6">
    <source>
        <dbReference type="Pfam" id="PF01494"/>
    </source>
</evidence>
<accession>A0A1I6LZ53</accession>